<evidence type="ECO:0000259" key="2">
    <source>
        <dbReference type="Pfam" id="PF22208"/>
    </source>
</evidence>
<keyword evidence="4" id="KW-1185">Reference proteome</keyword>
<dbReference type="InterPro" id="IPR013489">
    <property type="entry name" value="CRISPR-assoc_prot_Csm6"/>
</dbReference>
<dbReference type="InterPro" id="IPR053955">
    <property type="entry name" value="Csm6_CARF"/>
</dbReference>
<reference evidence="3 4" key="1">
    <citation type="submission" date="2011-08" db="EMBL/GenBank/DDBJ databases">
        <authorList>
            <person name="Weinstock G."/>
            <person name="Sodergren E."/>
            <person name="Clifton S."/>
            <person name="Fulton L."/>
            <person name="Fulton B."/>
            <person name="Courtney L."/>
            <person name="Fronick C."/>
            <person name="Harrison M."/>
            <person name="Strong C."/>
            <person name="Farmer C."/>
            <person name="Delahaunty K."/>
            <person name="Markovic C."/>
            <person name="Hall O."/>
            <person name="Minx P."/>
            <person name="Tomlinson C."/>
            <person name="Mitreva M."/>
            <person name="Hou S."/>
            <person name="Chen J."/>
            <person name="Wollam A."/>
            <person name="Pepin K.H."/>
            <person name="Johnson M."/>
            <person name="Bhonagiri V."/>
            <person name="Zhang X."/>
            <person name="Suruliraj S."/>
            <person name="Warren W."/>
            <person name="Chinwalla A."/>
            <person name="Mardis E.R."/>
            <person name="Wilson R.K."/>
        </authorList>
    </citation>
    <scope>NUCLEOTIDE SEQUENCE [LARGE SCALE GENOMIC DNA]</scope>
    <source>
        <strain evidence="3 4">F0357</strain>
    </source>
</reference>
<dbReference type="NCBIfam" id="TIGR02672">
    <property type="entry name" value="cas_csm6"/>
    <property type="match status" value="1"/>
</dbReference>
<dbReference type="Pfam" id="PF22208">
    <property type="entry name" value="Cas_Csm6_CARF"/>
    <property type="match status" value="1"/>
</dbReference>
<comment type="caution">
    <text evidence="3">The sequence shown here is derived from an EMBL/GenBank/DDBJ whole genome shotgun (WGS) entry which is preliminary data.</text>
</comment>
<gene>
    <name evidence="3" type="ORF">HMPREF0080_02134</name>
</gene>
<proteinExistence type="predicted"/>
<dbReference type="InterPro" id="IPR053941">
    <property type="entry name" value="Csm6_HEPN"/>
</dbReference>
<dbReference type="HOGENOM" id="CLU_047385_3_0_9"/>
<evidence type="ECO:0000313" key="4">
    <source>
        <dbReference type="Proteomes" id="UP000005481"/>
    </source>
</evidence>
<dbReference type="RefSeq" id="WP_006791095.1">
    <property type="nucleotide sequence ID" value="NZ_JH417616.1"/>
</dbReference>
<protein>
    <submittedName>
        <fullName evidence="3">CRISPR-associated protein, Csm6 family</fullName>
    </submittedName>
</protein>
<organism evidence="3 4">
    <name type="scientific">Anaeroglobus geminatus F0357</name>
    <dbReference type="NCBI Taxonomy" id="861450"/>
    <lineage>
        <taxon>Bacteria</taxon>
        <taxon>Bacillati</taxon>
        <taxon>Bacillota</taxon>
        <taxon>Negativicutes</taxon>
        <taxon>Veillonellales</taxon>
        <taxon>Veillonellaceae</taxon>
        <taxon>Anaeroglobus</taxon>
    </lineage>
</organism>
<evidence type="ECO:0000259" key="1">
    <source>
        <dbReference type="Pfam" id="PF09659"/>
    </source>
</evidence>
<dbReference type="PATRIC" id="fig|861450.3.peg.1957"/>
<dbReference type="STRING" id="861450.HMPREF0080_02134"/>
<accession>G9YKC4</accession>
<feature type="domain" description="Csm6 HEPN" evidence="1">
    <location>
        <begin position="249"/>
        <end position="438"/>
    </location>
</feature>
<dbReference type="EMBL" id="AGCJ01000094">
    <property type="protein sequence ID" value="EHM37595.1"/>
    <property type="molecule type" value="Genomic_DNA"/>
</dbReference>
<sequence>MQYLFTPVGNTDPVRDYHDGGMLHILRHYKIDKVFIFLTADMEEKEQQWKCYSLGVKKVAPQCEIEFIKSGITEPQNYEKLLYLQEKFDELFGKFPNVKWVLNISSGTPQMKTIMSFLSVDYPSCTAVQVSNPHVDRDKVAEHCEKEEYVQMLECNEDDNPNSRKRCTEPPLLMVRRHGIRLQIESLVRNYEYGGALQLVEQNRRLFSDTTEKLLRHSVCRTMLNWREANKIISEYKGKILMQSPGDFSEYFQLMELRQRKGQLSEFIVKLSPVLMGLGFKYLKCIKDFDLAKCGRERIKSGDRVFRWDCNKARRYKPELQNYLDKEFRDGMKDGPLYFQTIVLICQYYKETTLKSDTLHNEVTTAFSKLRTVEETTRNPIAHNICNMTEERLEADTKKQLLEPLNSAGILRVLYKVYKDIYKKNMVWTYDSLNNYIIESLQSFPI</sequence>
<dbReference type="Pfam" id="PF09659">
    <property type="entry name" value="Cas_Csm6_HEPN"/>
    <property type="match status" value="1"/>
</dbReference>
<evidence type="ECO:0000313" key="3">
    <source>
        <dbReference type="EMBL" id="EHM37595.1"/>
    </source>
</evidence>
<dbReference type="OrthoDB" id="5243123at2"/>
<name>G9YKC4_9FIRM</name>
<feature type="domain" description="Csm6 CARF" evidence="2">
    <location>
        <begin position="64"/>
        <end position="167"/>
    </location>
</feature>
<dbReference type="AlphaFoldDB" id="G9YKC4"/>
<dbReference type="Proteomes" id="UP000005481">
    <property type="component" value="Unassembled WGS sequence"/>
</dbReference>
<dbReference type="eggNOG" id="ENOG502Z9RR">
    <property type="taxonomic scope" value="Bacteria"/>
</dbReference>